<name>A0ABQ2BUR4_9FLAO</name>
<dbReference type="Pfam" id="PF13561">
    <property type="entry name" value="adh_short_C2"/>
    <property type="match status" value="1"/>
</dbReference>
<comment type="similarity">
    <text evidence="1">Belongs to the short-chain dehydrogenases/reductases (SDR) family.</text>
</comment>
<evidence type="ECO:0000256" key="1">
    <source>
        <dbReference type="ARBA" id="ARBA00006484"/>
    </source>
</evidence>
<dbReference type="PANTHER" id="PTHR43477">
    <property type="entry name" value="DIHYDROANTICAPSIN 7-DEHYDROGENASE"/>
    <property type="match status" value="1"/>
</dbReference>
<dbReference type="InterPro" id="IPR002347">
    <property type="entry name" value="SDR_fam"/>
</dbReference>
<gene>
    <name evidence="3" type="ORF">GCM10011444_05200</name>
</gene>
<sequence>MVNMKEFQNKNYWALILGGSSGLGLATAKKLAKHGMNICIVHRNSRMQEDEIQAQFETIKQEGIQFKSFNTNAFKPEKIEAVIDTLKTEFGTKHKIRTLVHSVAKGNLKPMISTETSVLKHDDFALTINAMGISLYDWTKALFESNLFSEDSRIISFTSEGNSKAWHSYAAVSAAKVTLEAITRNIALEFAPYGIKANCIQAGVTDTSSLRMIPGSEKIIKHTLRRNPNKRLTLPEDVANAVYLLSKDEAAWITGTIIPVDGGEHLS</sequence>
<dbReference type="PANTHER" id="PTHR43477:SF1">
    <property type="entry name" value="DIHYDROANTICAPSIN 7-DEHYDROGENASE"/>
    <property type="match status" value="1"/>
</dbReference>
<dbReference type="Gene3D" id="3.40.50.720">
    <property type="entry name" value="NAD(P)-binding Rossmann-like Domain"/>
    <property type="match status" value="1"/>
</dbReference>
<keyword evidence="4" id="KW-1185">Reference proteome</keyword>
<dbReference type="SUPFAM" id="SSF51735">
    <property type="entry name" value="NAD(P)-binding Rossmann-fold domains"/>
    <property type="match status" value="1"/>
</dbReference>
<protein>
    <submittedName>
        <fullName evidence="3">Short-chain dehydrogenase</fullName>
    </submittedName>
</protein>
<dbReference type="PRINTS" id="PR00081">
    <property type="entry name" value="GDHRDH"/>
</dbReference>
<evidence type="ECO:0000256" key="2">
    <source>
        <dbReference type="ARBA" id="ARBA00023002"/>
    </source>
</evidence>
<dbReference type="Proteomes" id="UP000624701">
    <property type="component" value="Unassembled WGS sequence"/>
</dbReference>
<accession>A0ABQ2BUR4</accession>
<evidence type="ECO:0000313" key="4">
    <source>
        <dbReference type="Proteomes" id="UP000624701"/>
    </source>
</evidence>
<comment type="caution">
    <text evidence="3">The sequence shown here is derived from an EMBL/GenBank/DDBJ whole genome shotgun (WGS) entry which is preliminary data.</text>
</comment>
<proteinExistence type="inferred from homology"/>
<dbReference type="InterPro" id="IPR036291">
    <property type="entry name" value="NAD(P)-bd_dom_sf"/>
</dbReference>
<dbReference type="EMBL" id="BMDQ01000001">
    <property type="protein sequence ID" value="GGI56211.1"/>
    <property type="molecule type" value="Genomic_DNA"/>
</dbReference>
<reference evidence="4" key="1">
    <citation type="journal article" date="2019" name="Int. J. Syst. Evol. Microbiol.">
        <title>The Global Catalogue of Microorganisms (GCM) 10K type strain sequencing project: providing services to taxonomists for standard genome sequencing and annotation.</title>
        <authorList>
            <consortium name="The Broad Institute Genomics Platform"/>
            <consortium name="The Broad Institute Genome Sequencing Center for Infectious Disease"/>
            <person name="Wu L."/>
            <person name="Ma J."/>
        </authorList>
    </citation>
    <scope>NUCLEOTIDE SEQUENCE [LARGE SCALE GENOMIC DNA]</scope>
    <source>
        <strain evidence="4">CCM 8681</strain>
    </source>
</reference>
<evidence type="ECO:0000313" key="3">
    <source>
        <dbReference type="EMBL" id="GGI56211.1"/>
    </source>
</evidence>
<organism evidence="3 4">
    <name type="scientific">Winogradskyella haliclonae</name>
    <dbReference type="NCBI Taxonomy" id="2048558"/>
    <lineage>
        <taxon>Bacteria</taxon>
        <taxon>Pseudomonadati</taxon>
        <taxon>Bacteroidota</taxon>
        <taxon>Flavobacteriia</taxon>
        <taxon>Flavobacteriales</taxon>
        <taxon>Flavobacteriaceae</taxon>
        <taxon>Winogradskyella</taxon>
    </lineage>
</organism>
<keyword evidence="2" id="KW-0560">Oxidoreductase</keyword>
<dbReference type="InterPro" id="IPR051122">
    <property type="entry name" value="SDR_DHRS6-like"/>
</dbReference>